<keyword evidence="4" id="KW-0235">DNA replication</keyword>
<dbReference type="PANTHER" id="PTHR34388:SF1">
    <property type="entry name" value="DNA POLYMERASE III SUBUNIT DELTA"/>
    <property type="match status" value="1"/>
</dbReference>
<evidence type="ECO:0000313" key="9">
    <source>
        <dbReference type="EMBL" id="NNG39572.1"/>
    </source>
</evidence>
<dbReference type="InterPro" id="IPR048466">
    <property type="entry name" value="DNA_pol3_delta-like_C"/>
</dbReference>
<keyword evidence="5" id="KW-0239">DNA-directed DNA polymerase</keyword>
<reference evidence="9 10" key="1">
    <citation type="submission" date="2020-05" db="EMBL/GenBank/DDBJ databases">
        <title>Flexivirga sp. ID2601S isolated from air conditioner.</title>
        <authorList>
            <person name="Kim D.H."/>
        </authorList>
    </citation>
    <scope>NUCLEOTIDE SEQUENCE [LARGE SCALE GENOMIC DNA]</scope>
    <source>
        <strain evidence="9 10">ID2601S</strain>
    </source>
</reference>
<evidence type="ECO:0000256" key="1">
    <source>
        <dbReference type="ARBA" id="ARBA00012417"/>
    </source>
</evidence>
<dbReference type="EMBL" id="JABENB010000001">
    <property type="protein sequence ID" value="NNG39572.1"/>
    <property type="molecule type" value="Genomic_DNA"/>
</dbReference>
<dbReference type="InterPro" id="IPR008921">
    <property type="entry name" value="DNA_pol3_clamp-load_cplx_C"/>
</dbReference>
<dbReference type="GO" id="GO:0009360">
    <property type="term" value="C:DNA polymerase III complex"/>
    <property type="evidence" value="ECO:0007669"/>
    <property type="project" value="TreeGrafter"/>
</dbReference>
<evidence type="ECO:0000313" key="10">
    <source>
        <dbReference type="Proteomes" id="UP000557772"/>
    </source>
</evidence>
<evidence type="ECO:0000256" key="2">
    <source>
        <dbReference type="ARBA" id="ARBA00022679"/>
    </source>
</evidence>
<evidence type="ECO:0000256" key="6">
    <source>
        <dbReference type="ARBA" id="ARBA00034754"/>
    </source>
</evidence>
<dbReference type="GO" id="GO:0006261">
    <property type="term" value="P:DNA-templated DNA replication"/>
    <property type="evidence" value="ECO:0007669"/>
    <property type="project" value="TreeGrafter"/>
</dbReference>
<dbReference type="Gene3D" id="3.40.50.300">
    <property type="entry name" value="P-loop containing nucleotide triphosphate hydrolases"/>
    <property type="match status" value="1"/>
</dbReference>
<keyword evidence="10" id="KW-1185">Reference proteome</keyword>
<dbReference type="InterPro" id="IPR005790">
    <property type="entry name" value="DNA_polIII_delta"/>
</dbReference>
<evidence type="ECO:0000256" key="7">
    <source>
        <dbReference type="ARBA" id="ARBA00049244"/>
    </source>
</evidence>
<dbReference type="SUPFAM" id="SSF48019">
    <property type="entry name" value="post-AAA+ oligomerization domain-like"/>
    <property type="match status" value="1"/>
</dbReference>
<proteinExistence type="inferred from homology"/>
<evidence type="ECO:0000256" key="3">
    <source>
        <dbReference type="ARBA" id="ARBA00022695"/>
    </source>
</evidence>
<evidence type="ECO:0000256" key="5">
    <source>
        <dbReference type="ARBA" id="ARBA00022932"/>
    </source>
</evidence>
<dbReference type="RefSeq" id="WP_171154437.1">
    <property type="nucleotide sequence ID" value="NZ_JABENB010000001.1"/>
</dbReference>
<dbReference type="EC" id="2.7.7.7" evidence="1"/>
<accession>A0A849AS57</accession>
<name>A0A849AS57_9MICO</name>
<keyword evidence="3 9" id="KW-0548">Nucleotidyltransferase</keyword>
<dbReference type="InterPro" id="IPR027417">
    <property type="entry name" value="P-loop_NTPase"/>
</dbReference>
<sequence length="318" mass="33414">MTDVPSLVLIAGPEQVLAERAAASTVEALREADPQAELIRLDAASYEAGELQLHASPSLFGGSKIVLVRDLDEAREELIADVVDVAAAGLVDATLIVQHKGGARGKKALDALKKAGARVIDAPAIKSDRDKSAFVTNEFRVGRRKIEPDAVRALLEAVGKDLRELASACRQLIDDTEGVITAEVVQRYHGGKVDATGFRVADAAVGGNAPEALRLLRHALASGLDPVPIVAVLASQLRQIARVATAGRGSSAALAKELGMAPWQVDRARRDAKGWDGDRLGRAIQAVAAADFDVKGGGRDPVYAVERVVLAIAAERQG</sequence>
<protein>
    <recommendedName>
        <fullName evidence="1">DNA-directed DNA polymerase</fullName>
        <ecNumber evidence="1">2.7.7.7</ecNumber>
    </recommendedName>
</protein>
<comment type="catalytic activity">
    <reaction evidence="7">
        <text>DNA(n) + a 2'-deoxyribonucleoside 5'-triphosphate = DNA(n+1) + diphosphate</text>
        <dbReference type="Rhea" id="RHEA:22508"/>
        <dbReference type="Rhea" id="RHEA-COMP:17339"/>
        <dbReference type="Rhea" id="RHEA-COMP:17340"/>
        <dbReference type="ChEBI" id="CHEBI:33019"/>
        <dbReference type="ChEBI" id="CHEBI:61560"/>
        <dbReference type="ChEBI" id="CHEBI:173112"/>
        <dbReference type="EC" id="2.7.7.7"/>
    </reaction>
</comment>
<dbReference type="GO" id="GO:0003887">
    <property type="term" value="F:DNA-directed DNA polymerase activity"/>
    <property type="evidence" value="ECO:0007669"/>
    <property type="project" value="UniProtKB-KW"/>
</dbReference>
<comment type="similarity">
    <text evidence="6">Belongs to the DNA polymerase HolA subunit family.</text>
</comment>
<dbReference type="Proteomes" id="UP000557772">
    <property type="component" value="Unassembled WGS sequence"/>
</dbReference>
<evidence type="ECO:0000256" key="4">
    <source>
        <dbReference type="ARBA" id="ARBA00022705"/>
    </source>
</evidence>
<keyword evidence="2 9" id="KW-0808">Transferase</keyword>
<dbReference type="GO" id="GO:0003677">
    <property type="term" value="F:DNA binding"/>
    <property type="evidence" value="ECO:0007669"/>
    <property type="project" value="InterPro"/>
</dbReference>
<feature type="domain" description="DNA polymerase III delta subunit-like C-terminal" evidence="8">
    <location>
        <begin position="198"/>
        <end position="310"/>
    </location>
</feature>
<dbReference type="AlphaFoldDB" id="A0A849AS57"/>
<dbReference type="Gene3D" id="1.20.272.10">
    <property type="match status" value="1"/>
</dbReference>
<organism evidence="9 10">
    <name type="scientific">Flexivirga aerilata</name>
    <dbReference type="NCBI Taxonomy" id="1656889"/>
    <lineage>
        <taxon>Bacteria</taxon>
        <taxon>Bacillati</taxon>
        <taxon>Actinomycetota</taxon>
        <taxon>Actinomycetes</taxon>
        <taxon>Micrococcales</taxon>
        <taxon>Dermacoccaceae</taxon>
        <taxon>Flexivirga</taxon>
    </lineage>
</organism>
<dbReference type="PANTHER" id="PTHR34388">
    <property type="entry name" value="DNA POLYMERASE III SUBUNIT DELTA"/>
    <property type="match status" value="1"/>
</dbReference>
<dbReference type="Pfam" id="PF21694">
    <property type="entry name" value="DNA_pol3_delta_C"/>
    <property type="match status" value="1"/>
</dbReference>
<comment type="caution">
    <text evidence="9">The sequence shown here is derived from an EMBL/GenBank/DDBJ whole genome shotgun (WGS) entry which is preliminary data.</text>
</comment>
<gene>
    <name evidence="9" type="primary">holA</name>
    <name evidence="9" type="ORF">HJ588_09855</name>
</gene>
<evidence type="ECO:0000259" key="8">
    <source>
        <dbReference type="Pfam" id="PF21694"/>
    </source>
</evidence>
<dbReference type="NCBIfam" id="TIGR01128">
    <property type="entry name" value="holA"/>
    <property type="match status" value="1"/>
</dbReference>